<gene>
    <name evidence="20" type="ORF">ABMA27_005159</name>
</gene>
<comment type="similarity">
    <text evidence="2">Belongs to the patched family.</text>
</comment>
<evidence type="ECO:0000256" key="4">
    <source>
        <dbReference type="ARBA" id="ARBA00022548"/>
    </source>
</evidence>
<keyword evidence="8" id="KW-0445">Lipid transport</keyword>
<dbReference type="Pfam" id="PF12349">
    <property type="entry name" value="Sterol-sensing"/>
    <property type="match status" value="1"/>
</dbReference>
<dbReference type="InterPro" id="IPR053958">
    <property type="entry name" value="HMGCR/SNAP/NPC1-like_SSD"/>
</dbReference>
<evidence type="ECO:0000256" key="3">
    <source>
        <dbReference type="ARBA" id="ARBA00022448"/>
    </source>
</evidence>
<dbReference type="Gene3D" id="1.20.1640.10">
    <property type="entry name" value="Multidrug efflux transporter AcrB transmembrane domain"/>
    <property type="match status" value="2"/>
</dbReference>
<evidence type="ECO:0000256" key="17">
    <source>
        <dbReference type="SAM" id="Phobius"/>
    </source>
</evidence>
<protein>
    <recommendedName>
        <fullName evidence="19">SSD domain-containing protein</fullName>
    </recommendedName>
</protein>
<evidence type="ECO:0000256" key="13">
    <source>
        <dbReference type="ARBA" id="ARBA00023180"/>
    </source>
</evidence>
<dbReference type="NCBIfam" id="TIGR00917">
    <property type="entry name" value="2A060601"/>
    <property type="match status" value="1"/>
</dbReference>
<dbReference type="InterPro" id="IPR053956">
    <property type="entry name" value="NPC1_MLD"/>
</dbReference>
<feature type="transmembrane region" description="Helical" evidence="17">
    <location>
        <begin position="276"/>
        <end position="299"/>
    </location>
</feature>
<comment type="subcellular location">
    <subcellularLocation>
        <location evidence="1">Endomembrane system</location>
        <topology evidence="1">Multi-pass membrane protein</topology>
    </subcellularLocation>
</comment>
<feature type="transmembrane region" description="Helical" evidence="17">
    <location>
        <begin position="664"/>
        <end position="688"/>
    </location>
</feature>
<dbReference type="PANTHER" id="PTHR45727">
    <property type="entry name" value="NPC INTRACELLULAR CHOLESTEROL TRANSPORTER 1"/>
    <property type="match status" value="1"/>
</dbReference>
<evidence type="ECO:0000256" key="7">
    <source>
        <dbReference type="ARBA" id="ARBA00022989"/>
    </source>
</evidence>
<evidence type="ECO:0000256" key="12">
    <source>
        <dbReference type="ARBA" id="ARBA00023166"/>
    </source>
</evidence>
<feature type="transmembrane region" description="Helical" evidence="17">
    <location>
        <begin position="694"/>
        <end position="716"/>
    </location>
</feature>
<feature type="transmembrane region" description="Helical" evidence="17">
    <location>
        <begin position="1170"/>
        <end position="1192"/>
    </location>
</feature>
<dbReference type="InterPro" id="IPR004765">
    <property type="entry name" value="NPC1-like"/>
</dbReference>
<feature type="transmembrane region" description="Helical" evidence="17">
    <location>
        <begin position="846"/>
        <end position="866"/>
    </location>
</feature>
<dbReference type="SUPFAM" id="SSF82866">
    <property type="entry name" value="Multidrug efflux transporter AcrB transmembrane domain"/>
    <property type="match status" value="2"/>
</dbReference>
<sequence length="1362" mass="150943">MAGSRGKFLHRFLPVLGCVLLINLVKHIPLASAEGHCIWYGVCTNKTDAKQRYCPYNGTAKPIEEDGRAILEKYCPDLAAGGVTCCNTEMLQIVQLNIARAEMLTRCPSCMENFLKHICGMTCSPEQSNFLKPVKIEPYKASAKETRQVISEIDYHLGATYMNTTFTSCSQVQMPSSNQVVMDLMCGDYGSAYCTPQRWFDFMGDVEVPFVPFQINYKSGDEPVDGFTPYNPKTRPCNEGSNGQPGCSCLDCAQSCPAPPAPAPPPRPFSIHGADGYAVVMAIVFVIFTTLFLSGVYCCNQPENTIGVASDTNQEMASNPRPVDWHIDQPDGAERATFFEKLGADTESMLEDFFQWWGHLMASKPWTVLFIGFCVIVALGHGMKYMQLTTNPVELWASPHSRSRIEREYFDSHFEPFYRTEMIIISSKGLNKIEYETPSGILEFGPVFNATFLLEVLELQKNIMALRGSTGIEDICFAPLTSPFTGPVTPDKCTVQSVWGWWGNDAEELEIDIEDNKYLDKVITCSKNPYMCLAPYGGPVLPAVALGGFLAPGEPLSKKSRFHEAQSLIITILVNNKHDKTKLKPALEWEKEFIKFMKNYTENSMPAYMDIAYTSERSIEDELDRESQSDVSTILVSYFIMFAYIAISLGRFTSFSRLLIDSKITLGIGGVLIVLASVVCSVGLFGFAGVPATLIIVEVIPFLVLAVGVDNIFILVQTNQREGRRPDETVAEHIGRTLGQVGPSMLLTSASECVCFFLGALSDMPAVRAFALYAAMALLVDFLLQVTCFVALLAIDTRRQNDNRFDILCCMQGKKSDEAAAGGEGALFNLFRQIYVPFLMKREVRASVMIIFFAWLCSSVAVAPHIEIGLDQELSMPHDSFQLKYFQHLNKYLNIGPPVYFVVTEGLNYSDTDTQNMICGTRYCRDDSVMLQLYSATRNPNETYLSQPPNSWLDDYFDWASISSCCKYFPGNSSFCPHTYSTDTCNKCNIPLVGPEMRPNASNFRHYVPFFLQDNPDDSCAKGGHAIYKSAVNYHMMKNLSEANIGATYYSGYHTVLKTSQDYYSALRGARSVAANLTETINRNLKELNKNATTVNVFPYSVFYVFYEQYLTMWPDTLKSMGISVLSIFIVTFLLMGFDLFSALVVVITITMIVVNLGGLMYWWGVSLNAVSLVNLVMAVGIAVEFCSHLVHSFSTVGGGSRVSRAASALAKMGSSVLSGITLTKFGGIIVLGFAKSQIFQVFYFRMYLGIVLVGAAHGLIFLPVMLSYIGSPVNKQKLANQILRGKEMGVAETSLTRFIKPFTVTSCKSDEGTVSNQCGITRRRGRWRVSRRGGATYGSLDSSPEPRASSSGTVNGLTEEM</sequence>
<evidence type="ECO:0000256" key="14">
    <source>
        <dbReference type="ARBA" id="ARBA00023221"/>
    </source>
</evidence>
<comment type="caution">
    <text evidence="20">The sequence shown here is derived from an EMBL/GenBank/DDBJ whole genome shotgun (WGS) entry which is preliminary data.</text>
</comment>
<keyword evidence="21" id="KW-1185">Reference proteome</keyword>
<keyword evidence="4" id="KW-0153">Cholesterol metabolism</keyword>
<evidence type="ECO:0000256" key="11">
    <source>
        <dbReference type="ARBA" id="ARBA00023157"/>
    </source>
</evidence>
<feature type="domain" description="SSD" evidence="19">
    <location>
        <begin position="630"/>
        <end position="795"/>
    </location>
</feature>
<evidence type="ECO:0000256" key="15">
    <source>
        <dbReference type="ARBA" id="ARBA00034049"/>
    </source>
</evidence>
<dbReference type="EMBL" id="JBEUOH010000017">
    <property type="protein sequence ID" value="KAL0871429.1"/>
    <property type="molecule type" value="Genomic_DNA"/>
</dbReference>
<proteinExistence type="inferred from homology"/>
<dbReference type="InterPro" id="IPR000731">
    <property type="entry name" value="SSD"/>
</dbReference>
<accession>A0ABR3HLZ4</accession>
<comment type="catalytic activity">
    <reaction evidence="15">
        <text>cholesterol(in) = cholesterol(out)</text>
        <dbReference type="Rhea" id="RHEA:39747"/>
        <dbReference type="ChEBI" id="CHEBI:16113"/>
    </reaction>
</comment>
<reference evidence="20 21" key="1">
    <citation type="submission" date="2024-06" db="EMBL/GenBank/DDBJ databases">
        <title>A chromosome-level genome assembly of beet webworm, Loxostege sticticalis.</title>
        <authorList>
            <person name="Zhang Y."/>
        </authorList>
    </citation>
    <scope>NUCLEOTIDE SEQUENCE [LARGE SCALE GENOMIC DNA]</scope>
    <source>
        <strain evidence="20">AQ026</strain>
        <tissue evidence="20">Whole body</tissue>
    </source>
</reference>
<feature type="compositionally biased region" description="Polar residues" evidence="16">
    <location>
        <begin position="1349"/>
        <end position="1362"/>
    </location>
</feature>
<feature type="transmembrane region" description="Helical" evidence="17">
    <location>
        <begin position="1213"/>
        <end position="1235"/>
    </location>
</feature>
<keyword evidence="11" id="KW-1015">Disulfide bond</keyword>
<keyword evidence="13" id="KW-0325">Glycoprotein</keyword>
<keyword evidence="10 17" id="KW-0472">Membrane</keyword>
<evidence type="ECO:0000256" key="2">
    <source>
        <dbReference type="ARBA" id="ARBA00005585"/>
    </source>
</evidence>
<feature type="signal peptide" evidence="18">
    <location>
        <begin position="1"/>
        <end position="33"/>
    </location>
</feature>
<name>A0ABR3HLZ4_LOXSC</name>
<keyword evidence="9" id="KW-0443">Lipid metabolism</keyword>
<feature type="transmembrane region" description="Helical" evidence="17">
    <location>
        <begin position="635"/>
        <end position="652"/>
    </location>
</feature>
<evidence type="ECO:0000256" key="6">
    <source>
        <dbReference type="ARBA" id="ARBA00022729"/>
    </source>
</evidence>
<dbReference type="Pfam" id="PF22314">
    <property type="entry name" value="NPC1_MLD"/>
    <property type="match status" value="1"/>
</dbReference>
<feature type="region of interest" description="Disordered" evidence="16">
    <location>
        <begin position="1336"/>
        <end position="1362"/>
    </location>
</feature>
<feature type="chain" id="PRO_5045359235" description="SSD domain-containing protein" evidence="18">
    <location>
        <begin position="34"/>
        <end position="1362"/>
    </location>
</feature>
<evidence type="ECO:0000313" key="21">
    <source>
        <dbReference type="Proteomes" id="UP001549920"/>
    </source>
</evidence>
<dbReference type="PROSITE" id="PS50156">
    <property type="entry name" value="SSD"/>
    <property type="match status" value="1"/>
</dbReference>
<keyword evidence="12" id="KW-1207">Sterol metabolism</keyword>
<keyword evidence="5 17" id="KW-0812">Transmembrane</keyword>
<evidence type="ECO:0000256" key="5">
    <source>
        <dbReference type="ARBA" id="ARBA00022692"/>
    </source>
</evidence>
<evidence type="ECO:0000256" key="8">
    <source>
        <dbReference type="ARBA" id="ARBA00023055"/>
    </source>
</evidence>
<dbReference type="Pfam" id="PF16414">
    <property type="entry name" value="NPC1_N"/>
    <property type="match status" value="1"/>
</dbReference>
<feature type="transmembrane region" description="Helical" evidence="17">
    <location>
        <begin position="737"/>
        <end position="759"/>
    </location>
</feature>
<keyword evidence="6 18" id="KW-0732">Signal</keyword>
<feature type="transmembrane region" description="Helical" evidence="17">
    <location>
        <begin position="1247"/>
        <end position="1270"/>
    </location>
</feature>
<keyword evidence="7 17" id="KW-1133">Transmembrane helix</keyword>
<evidence type="ECO:0000313" key="20">
    <source>
        <dbReference type="EMBL" id="KAL0871429.1"/>
    </source>
</evidence>
<keyword evidence="14" id="KW-0753">Steroid metabolism</keyword>
<dbReference type="InterPro" id="IPR032190">
    <property type="entry name" value="NPC1_N"/>
</dbReference>
<evidence type="ECO:0000256" key="9">
    <source>
        <dbReference type="ARBA" id="ARBA00023098"/>
    </source>
</evidence>
<evidence type="ECO:0000256" key="1">
    <source>
        <dbReference type="ARBA" id="ARBA00004127"/>
    </source>
</evidence>
<feature type="transmembrane region" description="Helical" evidence="17">
    <location>
        <begin position="771"/>
        <end position="795"/>
    </location>
</feature>
<feature type="transmembrane region" description="Helical" evidence="17">
    <location>
        <begin position="366"/>
        <end position="383"/>
    </location>
</feature>
<keyword evidence="3" id="KW-0813">Transport</keyword>
<evidence type="ECO:0000259" key="19">
    <source>
        <dbReference type="PROSITE" id="PS50156"/>
    </source>
</evidence>
<evidence type="ECO:0000256" key="16">
    <source>
        <dbReference type="SAM" id="MobiDB-lite"/>
    </source>
</evidence>
<evidence type="ECO:0000256" key="18">
    <source>
        <dbReference type="SAM" id="SignalP"/>
    </source>
</evidence>
<dbReference type="Proteomes" id="UP001549920">
    <property type="component" value="Unassembled WGS sequence"/>
</dbReference>
<evidence type="ECO:0000256" key="10">
    <source>
        <dbReference type="ARBA" id="ARBA00023136"/>
    </source>
</evidence>
<dbReference type="PANTHER" id="PTHR45727:SF2">
    <property type="entry name" value="NPC INTRACELLULAR CHOLESTEROL TRANSPORTER 1"/>
    <property type="match status" value="1"/>
</dbReference>
<organism evidence="20 21">
    <name type="scientific">Loxostege sticticalis</name>
    <name type="common">Beet webworm moth</name>
    <dbReference type="NCBI Taxonomy" id="481309"/>
    <lineage>
        <taxon>Eukaryota</taxon>
        <taxon>Metazoa</taxon>
        <taxon>Ecdysozoa</taxon>
        <taxon>Arthropoda</taxon>
        <taxon>Hexapoda</taxon>
        <taxon>Insecta</taxon>
        <taxon>Pterygota</taxon>
        <taxon>Neoptera</taxon>
        <taxon>Endopterygota</taxon>
        <taxon>Lepidoptera</taxon>
        <taxon>Glossata</taxon>
        <taxon>Ditrysia</taxon>
        <taxon>Pyraloidea</taxon>
        <taxon>Crambidae</taxon>
        <taxon>Pyraustinae</taxon>
        <taxon>Loxostege</taxon>
    </lineage>
</organism>